<gene>
    <name evidence="4" type="ORF">B0T46_18775</name>
</gene>
<dbReference type="GO" id="GO:0016747">
    <property type="term" value="F:acyltransferase activity, transferring groups other than amino-acyl groups"/>
    <property type="evidence" value="ECO:0007669"/>
    <property type="project" value="InterPro"/>
</dbReference>
<evidence type="ECO:0000313" key="4">
    <source>
        <dbReference type="EMBL" id="ONM47362.1"/>
    </source>
</evidence>
<feature type="transmembrane region" description="Helical" evidence="1">
    <location>
        <begin position="243"/>
        <end position="263"/>
    </location>
</feature>
<dbReference type="PANTHER" id="PTHR23028">
    <property type="entry name" value="ACETYLTRANSFERASE"/>
    <property type="match status" value="1"/>
</dbReference>
<reference evidence="4 5" key="1">
    <citation type="journal article" date="2016" name="Antonie Van Leeuwenhoek">
        <title>Nocardia donostiensis sp. nov., isolated from human respiratory specimens.</title>
        <authorList>
            <person name="Ercibengoa M."/>
            <person name="Bell M."/>
            <person name="Marimon J.M."/>
            <person name="Humrighouse B."/>
            <person name="Klenk H.P."/>
            <person name="Potter G."/>
            <person name="Perez-Trallero E."/>
        </authorList>
    </citation>
    <scope>NUCLEOTIDE SEQUENCE [LARGE SCALE GENOMIC DNA]</scope>
    <source>
        <strain evidence="4 5">X1655</strain>
    </source>
</reference>
<evidence type="ECO:0000256" key="1">
    <source>
        <dbReference type="SAM" id="Phobius"/>
    </source>
</evidence>
<feature type="transmembrane region" description="Helical" evidence="1">
    <location>
        <begin position="337"/>
        <end position="357"/>
    </location>
</feature>
<keyword evidence="1" id="KW-0472">Membrane</keyword>
<evidence type="ECO:0000259" key="3">
    <source>
        <dbReference type="Pfam" id="PF19040"/>
    </source>
</evidence>
<dbReference type="InterPro" id="IPR050879">
    <property type="entry name" value="Acyltransferase_3"/>
</dbReference>
<keyword evidence="1" id="KW-0812">Transmembrane</keyword>
<dbReference type="AlphaFoldDB" id="A0A1V2TCW5"/>
<keyword evidence="1" id="KW-1133">Transmembrane helix</keyword>
<protein>
    <submittedName>
        <fullName evidence="4">Acyltransferase</fullName>
    </submittedName>
</protein>
<dbReference type="EMBL" id="MUMY01000016">
    <property type="protein sequence ID" value="ONM47362.1"/>
    <property type="molecule type" value="Genomic_DNA"/>
</dbReference>
<dbReference type="PANTHER" id="PTHR23028:SF53">
    <property type="entry name" value="ACYL_TRANSF_3 DOMAIN-CONTAINING PROTEIN"/>
    <property type="match status" value="1"/>
</dbReference>
<feature type="transmembrane region" description="Helical" evidence="1">
    <location>
        <begin position="21"/>
        <end position="38"/>
    </location>
</feature>
<sequence>MVTGQPRASAAKKADYRLDLDGLRGIAIALVVAFHVWFGKVSGGVDIFLVLSGFFFTGMLLRRAEGSGRIALWETARRTGRRLLPALLVVLAAVMVLTVQQRPYTQWADLSGQTLASALYYQNWYLARAAADYLAADPSVSPLQHLWSMAVQGQFYLAITLLLALVCWGCRRAGRLSATRPALGALALTLGVASFVYAALRSISYQEWAYYDSAARAWELLAGALLAVVAPLLRWPDRTWARLVRSGLAIAGLSAVLVCGMLFDGARQFPGPAALFPVGAAVVLIVAGVNTSSAWRPRITRMLATRPFVELGSVAYSLYLWHWPLLIYYLIHTGRNHAGLAGGLLVIGISLVLAVLTNRLVEEPLRLRSGAAASSPVLLRRVSAVAVTVVGALVLGGSGFWQTVVLTTPSHPVEALDTDMYPGAEALLTGVTVPAAKWRPSVLEAPSDLPPPTVDGCIADWHTTEVVTCTYGDPAGTKTIAVVGNSHAEHWLPAMELLARAHSVKIVVYLKMGCPLNIRDDAPYRGLDIPDCRDWSREVIDRLAVDRPDWVFTTATAPRWPIGGDVVPPEFIDVWEAMAERDLKVLAIRDTPWLRNDTGARYRAVDCLAAGGNPESCGMRRSDALSPVNPALEPVSAFPNMHLLDLTDAVCGPEICRVVEGNVLVYHDEHHLTATYVRTITAELERQIGAATGWW</sequence>
<dbReference type="RefSeq" id="WP_077119249.1">
    <property type="nucleotide sequence ID" value="NZ_MUMY01000016.1"/>
</dbReference>
<keyword evidence="4" id="KW-0808">Transferase</keyword>
<dbReference type="STRING" id="1538463.B0T36_02725"/>
<feature type="transmembrane region" description="Helical" evidence="1">
    <location>
        <begin position="153"/>
        <end position="170"/>
    </location>
</feature>
<feature type="transmembrane region" description="Helical" evidence="1">
    <location>
        <begin position="83"/>
        <end position="100"/>
    </location>
</feature>
<keyword evidence="4" id="KW-0012">Acyltransferase</keyword>
<evidence type="ECO:0000313" key="5">
    <source>
        <dbReference type="Proteomes" id="UP000188836"/>
    </source>
</evidence>
<dbReference type="InterPro" id="IPR002656">
    <property type="entry name" value="Acyl_transf_3_dom"/>
</dbReference>
<feature type="transmembrane region" description="Helical" evidence="1">
    <location>
        <begin position="378"/>
        <end position="401"/>
    </location>
</feature>
<dbReference type="OrthoDB" id="3404679at2"/>
<dbReference type="Proteomes" id="UP000188836">
    <property type="component" value="Unassembled WGS sequence"/>
</dbReference>
<feature type="transmembrane region" description="Helical" evidence="1">
    <location>
        <begin position="44"/>
        <end position="62"/>
    </location>
</feature>
<accession>A0A1V2TCW5</accession>
<dbReference type="Pfam" id="PF01757">
    <property type="entry name" value="Acyl_transf_3"/>
    <property type="match status" value="1"/>
</dbReference>
<feature type="transmembrane region" description="Helical" evidence="1">
    <location>
        <begin position="182"/>
        <end position="200"/>
    </location>
</feature>
<proteinExistence type="predicted"/>
<feature type="transmembrane region" description="Helical" evidence="1">
    <location>
        <begin position="220"/>
        <end position="236"/>
    </location>
</feature>
<feature type="transmembrane region" description="Helical" evidence="1">
    <location>
        <begin position="269"/>
        <end position="287"/>
    </location>
</feature>
<keyword evidence="5" id="KW-1185">Reference proteome</keyword>
<organism evidence="4 5">
    <name type="scientific">Nocardia donostiensis</name>
    <dbReference type="NCBI Taxonomy" id="1538463"/>
    <lineage>
        <taxon>Bacteria</taxon>
        <taxon>Bacillati</taxon>
        <taxon>Actinomycetota</taxon>
        <taxon>Actinomycetes</taxon>
        <taxon>Mycobacteriales</taxon>
        <taxon>Nocardiaceae</taxon>
        <taxon>Nocardia</taxon>
    </lineage>
</organism>
<feature type="domain" description="SGNH" evidence="3">
    <location>
        <begin position="467"/>
        <end position="685"/>
    </location>
</feature>
<name>A0A1V2TCW5_9NOCA</name>
<dbReference type="InterPro" id="IPR043968">
    <property type="entry name" value="SGNH"/>
</dbReference>
<evidence type="ECO:0000259" key="2">
    <source>
        <dbReference type="Pfam" id="PF01757"/>
    </source>
</evidence>
<comment type="caution">
    <text evidence="4">The sequence shown here is derived from an EMBL/GenBank/DDBJ whole genome shotgun (WGS) entry which is preliminary data.</text>
</comment>
<dbReference type="Pfam" id="PF19040">
    <property type="entry name" value="SGNH"/>
    <property type="match status" value="1"/>
</dbReference>
<feature type="transmembrane region" description="Helical" evidence="1">
    <location>
        <begin position="308"/>
        <end position="331"/>
    </location>
</feature>
<dbReference type="GO" id="GO:0009103">
    <property type="term" value="P:lipopolysaccharide biosynthetic process"/>
    <property type="evidence" value="ECO:0007669"/>
    <property type="project" value="TreeGrafter"/>
</dbReference>
<dbReference type="GO" id="GO:0016020">
    <property type="term" value="C:membrane"/>
    <property type="evidence" value="ECO:0007669"/>
    <property type="project" value="TreeGrafter"/>
</dbReference>
<feature type="domain" description="Acyltransferase 3" evidence="2">
    <location>
        <begin position="19"/>
        <end position="357"/>
    </location>
</feature>